<dbReference type="InterPro" id="IPR032812">
    <property type="entry name" value="SbsA_Ig"/>
</dbReference>
<feature type="domain" description="SbsA Ig-like" evidence="2">
    <location>
        <begin position="23"/>
        <end position="122"/>
    </location>
</feature>
<evidence type="ECO:0000259" key="2">
    <source>
        <dbReference type="Pfam" id="PF13205"/>
    </source>
</evidence>
<reference evidence="3 4" key="1">
    <citation type="submission" date="2024-04" db="EMBL/GenBank/DDBJ databases">
        <title>whole genome sequencing of Lutimonas vermicola strain IMCC1616.</title>
        <authorList>
            <person name="Bae S.S."/>
        </authorList>
    </citation>
    <scope>NUCLEOTIDE SEQUENCE [LARGE SCALE GENOMIC DNA]</scope>
    <source>
        <strain evidence="3 4">IMCC1616</strain>
    </source>
</reference>
<keyword evidence="4" id="KW-1185">Reference proteome</keyword>
<dbReference type="Proteomes" id="UP001474120">
    <property type="component" value="Unassembled WGS sequence"/>
</dbReference>
<protein>
    <submittedName>
        <fullName evidence="3">Ig-like domain-containing protein</fullName>
    </submittedName>
</protein>
<accession>A0ABU9KZY0</accession>
<evidence type="ECO:0000313" key="3">
    <source>
        <dbReference type="EMBL" id="MEL4455398.1"/>
    </source>
</evidence>
<evidence type="ECO:0000256" key="1">
    <source>
        <dbReference type="ARBA" id="ARBA00022729"/>
    </source>
</evidence>
<dbReference type="EMBL" id="JBCDNA010000001">
    <property type="protein sequence ID" value="MEL4455398.1"/>
    <property type="molecule type" value="Genomic_DNA"/>
</dbReference>
<dbReference type="Pfam" id="PF13205">
    <property type="entry name" value="Big_5"/>
    <property type="match status" value="1"/>
</dbReference>
<gene>
    <name evidence="3" type="ORF">AABB81_05785</name>
</gene>
<organism evidence="3 4">
    <name type="scientific">Lutimonas vermicola</name>
    <dbReference type="NCBI Taxonomy" id="414288"/>
    <lineage>
        <taxon>Bacteria</taxon>
        <taxon>Pseudomonadati</taxon>
        <taxon>Bacteroidota</taxon>
        <taxon>Flavobacteriia</taxon>
        <taxon>Flavobacteriales</taxon>
        <taxon>Flavobacteriaceae</taxon>
        <taxon>Lutimonas</taxon>
    </lineage>
</organism>
<comment type="caution">
    <text evidence="3">The sequence shown here is derived from an EMBL/GenBank/DDBJ whole genome shotgun (WGS) entry which is preliminary data.</text>
</comment>
<name>A0ABU9KZY0_9FLAO</name>
<sequence>MLLLLTGCARMGRPEGGPKDFDKPIMVRADPEFKSLQFDDDQIKIYFDEYIKLKDVNSQLIISPPLKNSPVISPLGSPSKKITIKISDTLQENTTYTFNFAQSIIDNTEGNILDNFKYIFSTGDYIDSLRVKGTIKDAFDLNMIENPTIMLYPVNDMYKDSLVFLEKPTYVGSTIDSLNWEITNIKAGIYRLIALNDSRKNYKYDPKEDRIAYYADLINIPGDSVFDLTLFKEILPFKLVSRPKDVSKGHVIIGIEGDTDDVDIQVLSNVPEDFKSFYAKDRETDTLNYWFNRFELDTLILKVSKDQFIDTVKIKIDEEEIDSMRIQLSTYGLLHIRDTLQLGSTVPIIKIDTSKFHFIDNDSVKIPFRLELSKSHDRIDIDFEKEFQQNYKLFIEPGGIEDILGIQNDTIKSAIKTGKVSDYCSIFLTIRNIERFPVIIDLINEKGDIVAKTFAEGPREFEFRNLNPSRFMIRIIYDDNGNKKWDTGNFLRNQQPEKVHYVKTIIEAKANWEVEENILLQP</sequence>
<evidence type="ECO:0000313" key="4">
    <source>
        <dbReference type="Proteomes" id="UP001474120"/>
    </source>
</evidence>
<keyword evidence="1" id="KW-0732">Signal</keyword>
<proteinExistence type="predicted"/>
<dbReference type="RefSeq" id="WP_342159221.1">
    <property type="nucleotide sequence ID" value="NZ_JBCDNA010000001.1"/>
</dbReference>